<dbReference type="InterPro" id="IPR005679">
    <property type="entry name" value="Ribosomal_uS12_bac"/>
</dbReference>
<dbReference type="PANTHER" id="PTHR11652">
    <property type="entry name" value="30S RIBOSOMAL PROTEIN S12 FAMILY MEMBER"/>
    <property type="match status" value="1"/>
</dbReference>
<dbReference type="EMBL" id="JAOPGA020001346">
    <property type="protein sequence ID" value="KAL0487499.1"/>
    <property type="molecule type" value="Genomic_DNA"/>
</dbReference>
<dbReference type="FunFam" id="2.40.50.140:FF:000099">
    <property type="entry name" value="Ribosomal protein S12, mitochondrial"/>
    <property type="match status" value="1"/>
</dbReference>
<comment type="similarity">
    <text evidence="1">Belongs to the universal ribosomal protein uS12 family.</text>
</comment>
<evidence type="ECO:0000256" key="1">
    <source>
        <dbReference type="ARBA" id="ARBA00005657"/>
    </source>
</evidence>
<dbReference type="SUPFAM" id="SSF50249">
    <property type="entry name" value="Nucleic acid-binding proteins"/>
    <property type="match status" value="1"/>
</dbReference>
<reference evidence="4 5" key="1">
    <citation type="submission" date="2024-03" db="EMBL/GenBank/DDBJ databases">
        <title>The Acrasis kona genome and developmental transcriptomes reveal deep origins of eukaryotic multicellular pathways.</title>
        <authorList>
            <person name="Sheikh S."/>
            <person name="Fu C.-J."/>
            <person name="Brown M.W."/>
            <person name="Baldauf S.L."/>
        </authorList>
    </citation>
    <scope>NUCLEOTIDE SEQUENCE [LARGE SCALE GENOMIC DNA]</scope>
    <source>
        <strain evidence="4 5">ATCC MYA-3509</strain>
    </source>
</reference>
<organism evidence="4 5">
    <name type="scientific">Acrasis kona</name>
    <dbReference type="NCBI Taxonomy" id="1008807"/>
    <lineage>
        <taxon>Eukaryota</taxon>
        <taxon>Discoba</taxon>
        <taxon>Heterolobosea</taxon>
        <taxon>Tetramitia</taxon>
        <taxon>Eutetramitia</taxon>
        <taxon>Acrasidae</taxon>
        <taxon>Acrasis</taxon>
    </lineage>
</organism>
<keyword evidence="5" id="KW-1185">Reference proteome</keyword>
<dbReference type="InterPro" id="IPR006032">
    <property type="entry name" value="Ribosomal_uS12"/>
</dbReference>
<gene>
    <name evidence="4" type="ORF">AKO1_004155</name>
</gene>
<dbReference type="AlphaFoldDB" id="A0AAW2ZFR4"/>
<dbReference type="CDD" id="cd03368">
    <property type="entry name" value="Ribosomal_S12"/>
    <property type="match status" value="1"/>
</dbReference>
<proteinExistence type="inferred from homology"/>
<protein>
    <submittedName>
        <fullName evidence="4">Ribosomal protein S12</fullName>
    </submittedName>
</protein>
<dbReference type="GO" id="GO:0015935">
    <property type="term" value="C:small ribosomal subunit"/>
    <property type="evidence" value="ECO:0007669"/>
    <property type="project" value="InterPro"/>
</dbReference>
<dbReference type="Proteomes" id="UP001431209">
    <property type="component" value="Unassembled WGS sequence"/>
</dbReference>
<dbReference type="PRINTS" id="PR01034">
    <property type="entry name" value="RIBOSOMALS12"/>
</dbReference>
<dbReference type="InterPro" id="IPR012340">
    <property type="entry name" value="NA-bd_OB-fold"/>
</dbReference>
<evidence type="ECO:0000256" key="3">
    <source>
        <dbReference type="ARBA" id="ARBA00023274"/>
    </source>
</evidence>
<accession>A0AAW2ZFR4</accession>
<evidence type="ECO:0000313" key="4">
    <source>
        <dbReference type="EMBL" id="KAL0487499.1"/>
    </source>
</evidence>
<keyword evidence="3" id="KW-0687">Ribonucleoprotein</keyword>
<dbReference type="Pfam" id="PF00164">
    <property type="entry name" value="Ribosom_S12_S23"/>
    <property type="match status" value="1"/>
</dbReference>
<dbReference type="PROSITE" id="PS00055">
    <property type="entry name" value="RIBOSOMAL_S12"/>
    <property type="match status" value="1"/>
</dbReference>
<dbReference type="GO" id="GO:0006412">
    <property type="term" value="P:translation"/>
    <property type="evidence" value="ECO:0007669"/>
    <property type="project" value="InterPro"/>
</dbReference>
<name>A0AAW2ZFR4_9EUKA</name>
<sequence>MLSFITRRFASVTLGPRACVPNSLFKTTPLVPIQNNIIQRNFSTSKPLQVTINQCIRGIRGTRRKKNRVKALEGNPFKKATVLKVMEMTPRKPNSAKRKVVKVKLSTGKIILSYVPGVGHSLQPHSIVLVRGGRCQDLTGIRYKCVRGRYDFAGVQGRMMGRSKYGTKKPKN</sequence>
<evidence type="ECO:0000313" key="5">
    <source>
        <dbReference type="Proteomes" id="UP001431209"/>
    </source>
</evidence>
<comment type="caution">
    <text evidence="4">The sequence shown here is derived from an EMBL/GenBank/DDBJ whole genome shotgun (WGS) entry which is preliminary data.</text>
</comment>
<dbReference type="NCBIfam" id="TIGR00981">
    <property type="entry name" value="rpsL_bact"/>
    <property type="match status" value="1"/>
</dbReference>
<dbReference type="GO" id="GO:0003735">
    <property type="term" value="F:structural constituent of ribosome"/>
    <property type="evidence" value="ECO:0007669"/>
    <property type="project" value="InterPro"/>
</dbReference>
<evidence type="ECO:0000256" key="2">
    <source>
        <dbReference type="ARBA" id="ARBA00022980"/>
    </source>
</evidence>
<dbReference type="Gene3D" id="2.40.50.140">
    <property type="entry name" value="Nucleic acid-binding proteins"/>
    <property type="match status" value="1"/>
</dbReference>
<keyword evidence="2 4" id="KW-0689">Ribosomal protein</keyword>